<reference evidence="1 2" key="1">
    <citation type="submission" date="2011-08" db="EMBL/GenBank/DDBJ databases">
        <authorList>
            <person name="Kersulyte D."/>
            <person name="Choudhury A."/>
            <person name="Mukhopadhyay A.K."/>
            <person name="Nair G.B."/>
            <person name="Berg D.E."/>
        </authorList>
    </citation>
    <scope>NUCLEOTIDE SEQUENCE [LARGE SCALE GENOMIC DNA]</scope>
    <source>
        <strain evidence="2">SNT49</strain>
    </source>
</reference>
<dbReference type="HOGENOM" id="CLU_3365355_0_0_7"/>
<dbReference type="EMBL" id="CP002983">
    <property type="protein sequence ID" value="AEN16436.1"/>
    <property type="molecule type" value="Genomic_DNA"/>
</dbReference>
<proteinExistence type="predicted"/>
<organism evidence="1 2">
    <name type="scientific">Helicobacter pylori SNT49</name>
    <dbReference type="NCBI Taxonomy" id="1055530"/>
    <lineage>
        <taxon>Bacteria</taxon>
        <taxon>Pseudomonadati</taxon>
        <taxon>Campylobacterota</taxon>
        <taxon>Epsilonproteobacteria</taxon>
        <taxon>Campylobacterales</taxon>
        <taxon>Helicobacteraceae</taxon>
        <taxon>Helicobacter</taxon>
    </lineage>
</organism>
<protein>
    <submittedName>
        <fullName evidence="1">Uncharacterized protein</fullName>
    </submittedName>
</protein>
<dbReference type="KEGG" id="hen:HPSNT_01315"/>
<evidence type="ECO:0000313" key="1">
    <source>
        <dbReference type="EMBL" id="AEN16436.1"/>
    </source>
</evidence>
<gene>
    <name evidence="1" type="ORF">HPSNT_01315</name>
</gene>
<dbReference type="Proteomes" id="UP000008534">
    <property type="component" value="Chromosome"/>
</dbReference>
<name>G2MD79_HELPX</name>
<dbReference type="AlphaFoldDB" id="G2MD79"/>
<sequence length="35" mass="4051">MDNLLQSLSSCKIKVIKNPIFAIIKEKFLKIITLF</sequence>
<evidence type="ECO:0000313" key="2">
    <source>
        <dbReference type="Proteomes" id="UP000008534"/>
    </source>
</evidence>
<accession>G2MD79</accession>